<protein>
    <recommendedName>
        <fullName evidence="3">Aminoglycoside phosphotransferase domain-containing protein</fullName>
    </recommendedName>
</protein>
<reference evidence="2" key="1">
    <citation type="journal article" date="2023" name="Mol. Phylogenet. Evol.">
        <title>Genome-scale phylogeny and comparative genomics of the fungal order Sordariales.</title>
        <authorList>
            <person name="Hensen N."/>
            <person name="Bonometti L."/>
            <person name="Westerberg I."/>
            <person name="Brannstrom I.O."/>
            <person name="Guillou S."/>
            <person name="Cros-Aarteil S."/>
            <person name="Calhoun S."/>
            <person name="Haridas S."/>
            <person name="Kuo A."/>
            <person name="Mondo S."/>
            <person name="Pangilinan J."/>
            <person name="Riley R."/>
            <person name="LaButti K."/>
            <person name="Andreopoulos B."/>
            <person name="Lipzen A."/>
            <person name="Chen C."/>
            <person name="Yan M."/>
            <person name="Daum C."/>
            <person name="Ng V."/>
            <person name="Clum A."/>
            <person name="Steindorff A."/>
            <person name="Ohm R.A."/>
            <person name="Martin F."/>
            <person name="Silar P."/>
            <person name="Natvig D.O."/>
            <person name="Lalanne C."/>
            <person name="Gautier V."/>
            <person name="Ament-Velasquez S.L."/>
            <person name="Kruys A."/>
            <person name="Hutchinson M.I."/>
            <person name="Powell A.J."/>
            <person name="Barry K."/>
            <person name="Miller A.N."/>
            <person name="Grigoriev I.V."/>
            <person name="Debuchy R."/>
            <person name="Gladieux P."/>
            <person name="Hiltunen Thoren M."/>
            <person name="Johannesson H."/>
        </authorList>
    </citation>
    <scope>NUCLEOTIDE SEQUENCE [LARGE SCALE GENOMIC DNA]</scope>
    <source>
        <strain evidence="2">CBS 284.82</strain>
    </source>
</reference>
<dbReference type="InterPro" id="IPR051678">
    <property type="entry name" value="AGP_Transferase"/>
</dbReference>
<evidence type="ECO:0008006" key="3">
    <source>
        <dbReference type="Google" id="ProtNLM"/>
    </source>
</evidence>
<gene>
    <name evidence="1" type="ORF">C8A01DRAFT_41762</name>
</gene>
<name>A0AAN6P8M4_9PEZI</name>
<comment type="caution">
    <text evidence="1">The sequence shown here is derived from an EMBL/GenBank/DDBJ whole genome shotgun (WGS) entry which is preliminary data.</text>
</comment>
<dbReference type="PANTHER" id="PTHR21310:SF15">
    <property type="entry name" value="AMINOGLYCOSIDE PHOSPHOTRANSFERASE DOMAIN-CONTAINING PROTEIN"/>
    <property type="match status" value="1"/>
</dbReference>
<organism evidence="1 2">
    <name type="scientific">Parachaetomium inaequale</name>
    <dbReference type="NCBI Taxonomy" id="2588326"/>
    <lineage>
        <taxon>Eukaryota</taxon>
        <taxon>Fungi</taxon>
        <taxon>Dikarya</taxon>
        <taxon>Ascomycota</taxon>
        <taxon>Pezizomycotina</taxon>
        <taxon>Sordariomycetes</taxon>
        <taxon>Sordariomycetidae</taxon>
        <taxon>Sordariales</taxon>
        <taxon>Chaetomiaceae</taxon>
        <taxon>Parachaetomium</taxon>
    </lineage>
</organism>
<evidence type="ECO:0000313" key="1">
    <source>
        <dbReference type="EMBL" id="KAK4031791.1"/>
    </source>
</evidence>
<evidence type="ECO:0000313" key="2">
    <source>
        <dbReference type="Proteomes" id="UP001303115"/>
    </source>
</evidence>
<dbReference type="AlphaFoldDB" id="A0AAN6P8M4"/>
<dbReference type="EMBL" id="MU854701">
    <property type="protein sequence ID" value="KAK4031791.1"/>
    <property type="molecule type" value="Genomic_DNA"/>
</dbReference>
<dbReference type="PANTHER" id="PTHR21310">
    <property type="entry name" value="AMINOGLYCOSIDE PHOSPHOTRANSFERASE-RELATED-RELATED"/>
    <property type="match status" value="1"/>
</dbReference>
<sequence length="509" mass="56757">MTTRPVVFRYAPSQFDLDALLLLASRLRQQPCSCNKSKPPLAGSLNWAIFVSFDDGVEWAFRSPDSGRRAFLSDEYTSRILASEVATLEYVKRHSSIPVPEVFAYSASGDNDIGVPYILMSKAHGRPLSTYGWLPPAHQPLAEGTTLLSEWDKRKILSQLGAITAQLSQLRFDKIGSLSHDSAGNFTIGECLSPWLTWQQRDLLANIDRGPYDDETAYLESLMSVYIAHAKELPMTPHAFFAPIPDPAEYPSWASFRAAASRWNNFVAVGQKIDHSRNRLAYCIAGQIMRKMIPRLRSDAPADEDGGGGFPLGHPDLHLGNIFVDDALNVTWLLHTRDSSTENPLVAAFRAVFERAASGGEPAVGPGTWQRAAMMQHLQRLIRMLSTRDYHDFAALYALAHPGQGGGKDDDGESAARDVLPALFSERARRDENKKLLGELGEDDWPRDEVERQERASFVRPSSPATQEKLAVARKLTLLAEMNERLVADRRLWRWIEDAMEDVGDVARV</sequence>
<dbReference type="SUPFAM" id="SSF56112">
    <property type="entry name" value="Protein kinase-like (PK-like)"/>
    <property type="match status" value="1"/>
</dbReference>
<keyword evidence="2" id="KW-1185">Reference proteome</keyword>
<accession>A0AAN6P8M4</accession>
<dbReference type="InterPro" id="IPR011009">
    <property type="entry name" value="Kinase-like_dom_sf"/>
</dbReference>
<dbReference type="Proteomes" id="UP001303115">
    <property type="component" value="Unassembled WGS sequence"/>
</dbReference>
<proteinExistence type="predicted"/>